<gene>
    <name evidence="3" type="ORF">JCM16775_1188</name>
</gene>
<organism evidence="3 4">
    <name type="scientific">Leptotrichia hofstadii</name>
    <dbReference type="NCBI Taxonomy" id="157688"/>
    <lineage>
        <taxon>Bacteria</taxon>
        <taxon>Fusobacteriati</taxon>
        <taxon>Fusobacteriota</taxon>
        <taxon>Fusobacteriia</taxon>
        <taxon>Fusobacteriales</taxon>
        <taxon>Leptotrichiaceae</taxon>
        <taxon>Leptotrichia</taxon>
    </lineage>
</organism>
<feature type="coiled-coil region" evidence="1">
    <location>
        <begin position="293"/>
        <end position="320"/>
    </location>
</feature>
<dbReference type="KEGG" id="lhf:JCM16775_1188"/>
<dbReference type="InterPro" id="IPR003959">
    <property type="entry name" value="ATPase_AAA_core"/>
</dbReference>
<name>A0A510JGN0_9FUSO</name>
<dbReference type="Gene3D" id="3.40.50.300">
    <property type="entry name" value="P-loop containing nucleotide triphosphate hydrolases"/>
    <property type="match status" value="2"/>
</dbReference>
<dbReference type="GO" id="GO:0000731">
    <property type="term" value="P:DNA synthesis involved in DNA repair"/>
    <property type="evidence" value="ECO:0007669"/>
    <property type="project" value="TreeGrafter"/>
</dbReference>
<evidence type="ECO:0000259" key="2">
    <source>
        <dbReference type="Pfam" id="PF13304"/>
    </source>
</evidence>
<feature type="domain" description="ATPase AAA-type core" evidence="2">
    <location>
        <begin position="353"/>
        <end position="502"/>
    </location>
</feature>
<dbReference type="Pfam" id="PF13304">
    <property type="entry name" value="AAA_21"/>
    <property type="match status" value="1"/>
</dbReference>
<dbReference type="PANTHER" id="PTHR32182:SF22">
    <property type="entry name" value="ATP-DEPENDENT ENDONUCLEASE, OLD FAMILY-RELATED"/>
    <property type="match status" value="1"/>
</dbReference>
<dbReference type="SUPFAM" id="SSF52540">
    <property type="entry name" value="P-loop containing nucleoside triphosphate hydrolases"/>
    <property type="match status" value="1"/>
</dbReference>
<proteinExistence type="predicted"/>
<dbReference type="GO" id="GO:0016887">
    <property type="term" value="F:ATP hydrolysis activity"/>
    <property type="evidence" value="ECO:0007669"/>
    <property type="project" value="InterPro"/>
</dbReference>
<dbReference type="InterPro" id="IPR027417">
    <property type="entry name" value="P-loop_NTPase"/>
</dbReference>
<evidence type="ECO:0000256" key="1">
    <source>
        <dbReference type="SAM" id="Coils"/>
    </source>
</evidence>
<dbReference type="RefSeq" id="WP_026746399.1">
    <property type="nucleotide sequence ID" value="NZ_AP019823.1"/>
</dbReference>
<sequence>MFPIYMYVKEYKGLKDFEITFDNNYEIKYNRDKDTLSINKKYESANNNIENFYSIDKTKGNIDSANLLIGKNGSGKTSILEVLNIFNLGSSNDNEKIQEIGNHVILYKSSFNNEDFILEKDFLSISIEIKESKKEIKLKEVLSKCEIEDEKNYKEDYLKNLGTIKLSFREKKLSAAQRELLSKYVKERTVLKLNIGLENGSKKNIYDYLIKIRQEKNNDNFENAYLTLSILDLYVKLINSNKEILNNFHFDKINLNFLKLYDNINNDNIKDIILKNYFNYLYLIHILRDLYINNGKENSIKKLEKDKNKMLELLNDKSSSEKFEILLKRFERLSRKSGNQIAFNRKNYKEIIDDIATRINDIVAAKDEINIQYNKIIKKFIINFKEREEIIDFLEEYDNFYIPKEKKDIDLLFKSVEFIKIEEEGLSDGERIKLQYFSTLHGVLNAEFKDRKYITLLFDEIESFLHPEWSRRFLYELIEELERYEDKKFKLIFATHSPFLIADVLARDCIYLNKDEEGKIQAEIKEDVKTFGANIIDLFKNTMFLESTFGKFATEKIKGIVHKIEKAEKYSDIKHEVDFIIGEIGEKLISNKLKSMIESKFENKDEEYYRKKIEEYQTKLEKLRNKENNKNSEE</sequence>
<evidence type="ECO:0000313" key="4">
    <source>
        <dbReference type="Proteomes" id="UP000321892"/>
    </source>
</evidence>
<dbReference type="EMBL" id="AP019823">
    <property type="protein sequence ID" value="BBM38479.1"/>
    <property type="molecule type" value="Genomic_DNA"/>
</dbReference>
<dbReference type="OrthoDB" id="9801813at2"/>
<evidence type="ECO:0000313" key="3">
    <source>
        <dbReference type="EMBL" id="BBM38479.1"/>
    </source>
</evidence>
<keyword evidence="1" id="KW-0175">Coiled coil</keyword>
<dbReference type="AlphaFoldDB" id="A0A510JGN0"/>
<reference evidence="3 4" key="1">
    <citation type="submission" date="2019-07" db="EMBL/GenBank/DDBJ databases">
        <title>Complete Genome Sequence of Leptotrichia hofstadii Strain JCM16775.</title>
        <authorList>
            <person name="Watanabe S."/>
            <person name="Cui L."/>
        </authorList>
    </citation>
    <scope>NUCLEOTIDE SEQUENCE [LARGE SCALE GENOMIC DNA]</scope>
    <source>
        <strain evidence="3 4">JCM16775</strain>
    </source>
</reference>
<dbReference type="PANTHER" id="PTHR32182">
    <property type="entry name" value="DNA REPLICATION AND REPAIR PROTEIN RECF"/>
    <property type="match status" value="1"/>
</dbReference>
<dbReference type="GO" id="GO:0005524">
    <property type="term" value="F:ATP binding"/>
    <property type="evidence" value="ECO:0007669"/>
    <property type="project" value="InterPro"/>
</dbReference>
<protein>
    <recommendedName>
        <fullName evidence="2">ATPase AAA-type core domain-containing protein</fullName>
    </recommendedName>
</protein>
<dbReference type="Proteomes" id="UP000321892">
    <property type="component" value="Chromosome"/>
</dbReference>
<dbReference type="GO" id="GO:0006302">
    <property type="term" value="P:double-strand break repair"/>
    <property type="evidence" value="ECO:0007669"/>
    <property type="project" value="TreeGrafter"/>
</dbReference>
<keyword evidence="4" id="KW-1185">Reference proteome</keyword>
<feature type="coiled-coil region" evidence="1">
    <location>
        <begin position="606"/>
        <end position="633"/>
    </location>
</feature>
<accession>A0A510JGN0</accession>